<evidence type="ECO:0000313" key="5">
    <source>
        <dbReference type="EMBL" id="KAK1123817.1"/>
    </source>
</evidence>
<name>A0AA40KKL5_9HYME</name>
<evidence type="ECO:0000313" key="6">
    <source>
        <dbReference type="Proteomes" id="UP001177670"/>
    </source>
</evidence>
<dbReference type="AlphaFoldDB" id="A0AA40KKL5"/>
<dbReference type="GO" id="GO:0000027">
    <property type="term" value="P:ribosomal large subunit assembly"/>
    <property type="evidence" value="ECO:0007669"/>
    <property type="project" value="TreeGrafter"/>
</dbReference>
<dbReference type="GO" id="GO:0000055">
    <property type="term" value="P:ribosomal large subunit export from nucleus"/>
    <property type="evidence" value="ECO:0007669"/>
    <property type="project" value="TreeGrafter"/>
</dbReference>
<dbReference type="Gene3D" id="3.40.50.300">
    <property type="entry name" value="P-loop containing nucleotide triphosphate hydrolases"/>
    <property type="match status" value="1"/>
</dbReference>
<keyword evidence="2" id="KW-0067">ATP-binding</keyword>
<gene>
    <name evidence="5" type="ORF">K0M31_008506</name>
</gene>
<dbReference type="PANTHER" id="PTHR48103:SF2">
    <property type="entry name" value="MIDASIN"/>
    <property type="match status" value="1"/>
</dbReference>
<evidence type="ECO:0000256" key="2">
    <source>
        <dbReference type="ARBA" id="ARBA00022840"/>
    </source>
</evidence>
<dbReference type="InterPro" id="IPR040848">
    <property type="entry name" value="AAA_lid_7"/>
</dbReference>
<dbReference type="InterPro" id="IPR027417">
    <property type="entry name" value="P-loop_NTPase"/>
</dbReference>
<dbReference type="InterPro" id="IPR011704">
    <property type="entry name" value="ATPase_dyneun-rel_AAA"/>
</dbReference>
<dbReference type="Proteomes" id="UP001177670">
    <property type="component" value="Unassembled WGS sequence"/>
</dbReference>
<proteinExistence type="predicted"/>
<evidence type="ECO:0000259" key="4">
    <source>
        <dbReference type="Pfam" id="PF17867"/>
    </source>
</evidence>
<keyword evidence="6" id="KW-1185">Reference proteome</keyword>
<dbReference type="GO" id="GO:0016887">
    <property type="term" value="F:ATP hydrolysis activity"/>
    <property type="evidence" value="ECO:0007669"/>
    <property type="project" value="InterPro"/>
</dbReference>
<evidence type="ECO:0000256" key="1">
    <source>
        <dbReference type="ARBA" id="ARBA00022741"/>
    </source>
</evidence>
<reference evidence="5" key="1">
    <citation type="submission" date="2021-10" db="EMBL/GenBank/DDBJ databases">
        <title>Melipona bicolor Genome sequencing and assembly.</title>
        <authorList>
            <person name="Araujo N.S."/>
            <person name="Arias M.C."/>
        </authorList>
    </citation>
    <scope>NUCLEOTIDE SEQUENCE</scope>
    <source>
        <strain evidence="5">USP_2M_L1-L4_2017</strain>
        <tissue evidence="5">Whole body</tissue>
    </source>
</reference>
<evidence type="ECO:0008006" key="7">
    <source>
        <dbReference type="Google" id="ProtNLM"/>
    </source>
</evidence>
<dbReference type="Pfam" id="PF17867">
    <property type="entry name" value="AAA_lid_7"/>
    <property type="match status" value="1"/>
</dbReference>
<feature type="domain" description="Midasin AAA lid" evidence="4">
    <location>
        <begin position="439"/>
        <end position="525"/>
    </location>
</feature>
<sequence>MLLQGLATLVKRNGSYAEKLSSFKIDKEPDKNDYKRILDVLCEFLMNPESTEDIAECFPQLLPALISMGISMDKISFNDGDLLHKLNCVILGKLLRKNSDILVFVLHYFDANPAPFESIEVDRSDLSKRCTKRKVVSITEISDYDLVNACYDILCSSSMHFKYTWNWSKFYNYLSHEDAAVRWVAMNCLAIVLGMSESCYLYHTSNFIPNIEEFQFSIENEKVKQSNVTFEDTEEMDQILDVPSVVSIGGVLLPIFKKTRSRNELNLVPVPSTRQNLRNLAFAVSSNKCVCLQGAVGSGKTALIEFLAQATGHDAENFAKVQLGDQTDSKMLLGMYRCTDIPGEFLWQPGILTEAVLSGKWLLLEDIDCAATDVISVIGQLVETKTLSVPGYRDLIHVKSGFQLFVTRRLTSAGTQKSFQIPVQKQWFCVNVESLSKKELVTIVQVLFPTLHTVATRIVDVYLLFSAGDHEDDAVNNVRNSRQISTRDLIKWCSRAIVDFDVSSPASALKIFQDALDVFCCSVPNSGM</sequence>
<dbReference type="GO" id="GO:0005634">
    <property type="term" value="C:nucleus"/>
    <property type="evidence" value="ECO:0007669"/>
    <property type="project" value="TreeGrafter"/>
</dbReference>
<dbReference type="FunFam" id="3.40.50.300:FF:000582">
    <property type="entry name" value="Midasin"/>
    <property type="match status" value="1"/>
</dbReference>
<evidence type="ECO:0000259" key="3">
    <source>
        <dbReference type="Pfam" id="PF07728"/>
    </source>
</evidence>
<dbReference type="InterPro" id="IPR016024">
    <property type="entry name" value="ARM-type_fold"/>
</dbReference>
<organism evidence="5 6">
    <name type="scientific">Melipona bicolor</name>
    <dbReference type="NCBI Taxonomy" id="60889"/>
    <lineage>
        <taxon>Eukaryota</taxon>
        <taxon>Metazoa</taxon>
        <taxon>Ecdysozoa</taxon>
        <taxon>Arthropoda</taxon>
        <taxon>Hexapoda</taxon>
        <taxon>Insecta</taxon>
        <taxon>Pterygota</taxon>
        <taxon>Neoptera</taxon>
        <taxon>Endopterygota</taxon>
        <taxon>Hymenoptera</taxon>
        <taxon>Apocrita</taxon>
        <taxon>Aculeata</taxon>
        <taxon>Apoidea</taxon>
        <taxon>Anthophila</taxon>
        <taxon>Apidae</taxon>
        <taxon>Melipona</taxon>
    </lineage>
</organism>
<dbReference type="GO" id="GO:0030687">
    <property type="term" value="C:preribosome, large subunit precursor"/>
    <property type="evidence" value="ECO:0007669"/>
    <property type="project" value="TreeGrafter"/>
</dbReference>
<accession>A0AA40KKL5</accession>
<protein>
    <recommendedName>
        <fullName evidence="7">Midasin</fullName>
    </recommendedName>
</protein>
<dbReference type="SUPFAM" id="SSF48371">
    <property type="entry name" value="ARM repeat"/>
    <property type="match status" value="1"/>
</dbReference>
<dbReference type="SUPFAM" id="SSF52540">
    <property type="entry name" value="P-loop containing nucleoside triphosphate hydrolases"/>
    <property type="match status" value="1"/>
</dbReference>
<comment type="caution">
    <text evidence="5">The sequence shown here is derived from an EMBL/GenBank/DDBJ whole genome shotgun (WGS) entry which is preliminary data.</text>
</comment>
<dbReference type="Pfam" id="PF07728">
    <property type="entry name" value="AAA_5"/>
    <property type="match status" value="1"/>
</dbReference>
<dbReference type="GO" id="GO:0005524">
    <property type="term" value="F:ATP binding"/>
    <property type="evidence" value="ECO:0007669"/>
    <property type="project" value="UniProtKB-KW"/>
</dbReference>
<dbReference type="PANTHER" id="PTHR48103">
    <property type="entry name" value="MIDASIN-RELATED"/>
    <property type="match status" value="1"/>
</dbReference>
<keyword evidence="1" id="KW-0547">Nucleotide-binding</keyword>
<dbReference type="EMBL" id="JAHYIQ010000020">
    <property type="protein sequence ID" value="KAK1123817.1"/>
    <property type="molecule type" value="Genomic_DNA"/>
</dbReference>
<feature type="domain" description="ATPase dynein-related AAA" evidence="3">
    <location>
        <begin position="290"/>
        <end position="407"/>
    </location>
</feature>